<keyword evidence="3" id="KW-1185">Reference proteome</keyword>
<dbReference type="Proteomes" id="UP001602245">
    <property type="component" value="Unassembled WGS sequence"/>
</dbReference>
<dbReference type="InterPro" id="IPR035985">
    <property type="entry name" value="Ubiquitin-activating_enz"/>
</dbReference>
<organism evidence="2 3">
    <name type="scientific">Paractinoplanes globisporus</name>
    <dbReference type="NCBI Taxonomy" id="113565"/>
    <lineage>
        <taxon>Bacteria</taxon>
        <taxon>Bacillati</taxon>
        <taxon>Actinomycetota</taxon>
        <taxon>Actinomycetes</taxon>
        <taxon>Micromonosporales</taxon>
        <taxon>Micromonosporaceae</taxon>
        <taxon>Paractinoplanes</taxon>
    </lineage>
</organism>
<evidence type="ECO:0000313" key="2">
    <source>
        <dbReference type="EMBL" id="MFF5295982.1"/>
    </source>
</evidence>
<sequence length="364" mass="38553">MRRPRVKPEHATFRTADGRIRLGGSVHGIAAEVADTTGAIWTMLRAADGSRTPEEISDVVLAAHPDEQAIAVRAALDQFADAGYLDDAAAPPPPELTERDVERHGSARMFYRWIDLRPGGDGWGPQLRLKRARVVVVGVGGTGGSAALALAGSGVGRLHLVDGDTVELSNLNRQLVFREADIGRPKAEAAVGQLRERNRDIEITGETTRIGGVGDLRRLARVHDVLVLCADQPPEIRSWANRACLDAGTPWVDAGYHGPVPKATAYRPGLGACYECRQSSLRATLREIVPAAAETLERGAFNAVIAPTAGLSGHLAAHLALGIITGVPAIESGQRQAVGLLTDADDGTTHCARDPHCFACGEPS</sequence>
<dbReference type="EMBL" id="JBIAZU010000008">
    <property type="protein sequence ID" value="MFF5295982.1"/>
    <property type="molecule type" value="Genomic_DNA"/>
</dbReference>
<dbReference type="SUPFAM" id="SSF69572">
    <property type="entry name" value="Activating enzymes of the ubiquitin-like proteins"/>
    <property type="match status" value="1"/>
</dbReference>
<protein>
    <submittedName>
        <fullName evidence="2">HesA/MoeB/ThiF family protein</fullName>
    </submittedName>
</protein>
<feature type="domain" description="THIF-type NAD/FAD binding fold" evidence="1">
    <location>
        <begin position="126"/>
        <end position="330"/>
    </location>
</feature>
<dbReference type="Gene3D" id="3.40.50.720">
    <property type="entry name" value="NAD(P)-binding Rossmann-like Domain"/>
    <property type="match status" value="1"/>
</dbReference>
<evidence type="ECO:0000259" key="1">
    <source>
        <dbReference type="Pfam" id="PF00899"/>
    </source>
</evidence>
<reference evidence="2 3" key="1">
    <citation type="submission" date="2024-10" db="EMBL/GenBank/DDBJ databases">
        <title>The Natural Products Discovery Center: Release of the First 8490 Sequenced Strains for Exploring Actinobacteria Biosynthetic Diversity.</title>
        <authorList>
            <person name="Kalkreuter E."/>
            <person name="Kautsar S.A."/>
            <person name="Yang D."/>
            <person name="Bader C.D."/>
            <person name="Teijaro C.N."/>
            <person name="Fluegel L."/>
            <person name="Davis C.M."/>
            <person name="Simpson J.R."/>
            <person name="Lauterbach L."/>
            <person name="Steele A.D."/>
            <person name="Gui C."/>
            <person name="Meng S."/>
            <person name="Li G."/>
            <person name="Viehrig K."/>
            <person name="Ye F."/>
            <person name="Su P."/>
            <person name="Kiefer A.F."/>
            <person name="Nichols A."/>
            <person name="Cepeda A.J."/>
            <person name="Yan W."/>
            <person name="Fan B."/>
            <person name="Jiang Y."/>
            <person name="Adhikari A."/>
            <person name="Zheng C.-J."/>
            <person name="Schuster L."/>
            <person name="Cowan T.M."/>
            <person name="Smanski M.J."/>
            <person name="Chevrette M.G."/>
            <person name="De Carvalho L.P.S."/>
            <person name="Shen B."/>
        </authorList>
    </citation>
    <scope>NUCLEOTIDE SEQUENCE [LARGE SCALE GENOMIC DNA]</scope>
    <source>
        <strain evidence="2 3">NPDC000087</strain>
    </source>
</reference>
<dbReference type="RefSeq" id="WP_020516185.1">
    <property type="nucleotide sequence ID" value="NZ_JBIAZU010000008.1"/>
</dbReference>
<dbReference type="InterPro" id="IPR000594">
    <property type="entry name" value="ThiF_NAD_FAD-bd"/>
</dbReference>
<name>A0ABW6WUS0_9ACTN</name>
<gene>
    <name evidence="2" type="ORF">ACFY35_41670</name>
</gene>
<proteinExistence type="predicted"/>
<dbReference type="PANTHER" id="PTHR10953:SF102">
    <property type="entry name" value="ADENYLYLTRANSFERASE AND SULFURTRANSFERASE MOCS3"/>
    <property type="match status" value="1"/>
</dbReference>
<evidence type="ECO:0000313" key="3">
    <source>
        <dbReference type="Proteomes" id="UP001602245"/>
    </source>
</evidence>
<dbReference type="InterPro" id="IPR045886">
    <property type="entry name" value="ThiF/MoeB/HesA"/>
</dbReference>
<comment type="caution">
    <text evidence="2">The sequence shown here is derived from an EMBL/GenBank/DDBJ whole genome shotgun (WGS) entry which is preliminary data.</text>
</comment>
<accession>A0ABW6WUS0</accession>
<dbReference type="Pfam" id="PF00899">
    <property type="entry name" value="ThiF"/>
    <property type="match status" value="1"/>
</dbReference>
<dbReference type="PANTHER" id="PTHR10953">
    <property type="entry name" value="UBIQUITIN-ACTIVATING ENZYME E1"/>
    <property type="match status" value="1"/>
</dbReference>